<protein>
    <recommendedName>
        <fullName evidence="3">BTB domain-containing protein</fullName>
    </recommendedName>
</protein>
<keyword evidence="2" id="KW-1185">Reference proteome</keyword>
<dbReference type="GeneID" id="91091457"/>
<evidence type="ECO:0000313" key="2">
    <source>
        <dbReference type="Proteomes" id="UP001355207"/>
    </source>
</evidence>
<gene>
    <name evidence="1" type="ORF">L201_000785</name>
</gene>
<organism evidence="1 2">
    <name type="scientific">Kwoniella dendrophila CBS 6074</name>
    <dbReference type="NCBI Taxonomy" id="1295534"/>
    <lineage>
        <taxon>Eukaryota</taxon>
        <taxon>Fungi</taxon>
        <taxon>Dikarya</taxon>
        <taxon>Basidiomycota</taxon>
        <taxon>Agaricomycotina</taxon>
        <taxon>Tremellomycetes</taxon>
        <taxon>Tremellales</taxon>
        <taxon>Cryptococcaceae</taxon>
        <taxon>Kwoniella</taxon>
    </lineage>
</organism>
<reference evidence="1 2" key="1">
    <citation type="submission" date="2024-01" db="EMBL/GenBank/DDBJ databases">
        <title>Comparative genomics of Cryptococcus and Kwoniella reveals pathogenesis evolution and contrasting modes of karyotype evolution via chromosome fusion or intercentromeric recombination.</title>
        <authorList>
            <person name="Coelho M.A."/>
            <person name="David-Palma M."/>
            <person name="Shea T."/>
            <person name="Bowers K."/>
            <person name="McGinley-Smith S."/>
            <person name="Mohammad A.W."/>
            <person name="Gnirke A."/>
            <person name="Yurkov A.M."/>
            <person name="Nowrousian M."/>
            <person name="Sun S."/>
            <person name="Cuomo C.A."/>
            <person name="Heitman J."/>
        </authorList>
    </citation>
    <scope>NUCLEOTIDE SEQUENCE [LARGE SCALE GENOMIC DNA]</scope>
    <source>
        <strain evidence="1 2">CBS 6074</strain>
    </source>
</reference>
<dbReference type="EMBL" id="CP144098">
    <property type="protein sequence ID" value="WWC85915.1"/>
    <property type="molecule type" value="Genomic_DNA"/>
</dbReference>
<dbReference type="Proteomes" id="UP001355207">
    <property type="component" value="Chromosome 1"/>
</dbReference>
<name>A0AAX4JKK2_9TREE</name>
<sequence length="145" mass="16433">MSVNNVKSRFHPAFTFKHPDQAVLVSDTGLHFAIFKDALSRSSQVFASAVDIPQPTDEAQKVYDHQLEEALSKAIDMETSDTTLKWFIDIFDTTQPVCSLTTSEETFQLTQICQKWDVNDSALKALKDRLPTLIDFPPWKWLALA</sequence>
<evidence type="ECO:0008006" key="3">
    <source>
        <dbReference type="Google" id="ProtNLM"/>
    </source>
</evidence>
<dbReference type="RefSeq" id="XP_066072678.1">
    <property type="nucleotide sequence ID" value="XM_066216581.1"/>
</dbReference>
<proteinExistence type="predicted"/>
<dbReference type="AlphaFoldDB" id="A0AAX4JKK2"/>
<accession>A0AAX4JKK2</accession>
<evidence type="ECO:0000313" key="1">
    <source>
        <dbReference type="EMBL" id="WWC85915.1"/>
    </source>
</evidence>